<organism evidence="1 2">
    <name type="scientific">Liparis tanakae</name>
    <name type="common">Tanaka's snailfish</name>
    <dbReference type="NCBI Taxonomy" id="230148"/>
    <lineage>
        <taxon>Eukaryota</taxon>
        <taxon>Metazoa</taxon>
        <taxon>Chordata</taxon>
        <taxon>Craniata</taxon>
        <taxon>Vertebrata</taxon>
        <taxon>Euteleostomi</taxon>
        <taxon>Actinopterygii</taxon>
        <taxon>Neopterygii</taxon>
        <taxon>Teleostei</taxon>
        <taxon>Neoteleostei</taxon>
        <taxon>Acanthomorphata</taxon>
        <taxon>Eupercaria</taxon>
        <taxon>Perciformes</taxon>
        <taxon>Cottioidei</taxon>
        <taxon>Cottales</taxon>
        <taxon>Liparidae</taxon>
        <taxon>Liparis</taxon>
    </lineage>
</organism>
<protein>
    <submittedName>
        <fullName evidence="1">Uncharacterized protein</fullName>
    </submittedName>
</protein>
<accession>A0A4Z2G8L6</accession>
<proteinExistence type="predicted"/>
<dbReference type="Proteomes" id="UP000314294">
    <property type="component" value="Unassembled WGS sequence"/>
</dbReference>
<keyword evidence="2" id="KW-1185">Reference proteome</keyword>
<sequence>METKPVWTIAGVTTGGLSSPLRSIPAVLISWEILRSEFRVQLSALFYKQSCDTVSQRHTSSWAL</sequence>
<gene>
    <name evidence="1" type="ORF">EYF80_039886</name>
</gene>
<dbReference type="EMBL" id="SRLO01000637">
    <property type="protein sequence ID" value="TNN49896.1"/>
    <property type="molecule type" value="Genomic_DNA"/>
</dbReference>
<name>A0A4Z2G8L6_9TELE</name>
<reference evidence="1 2" key="1">
    <citation type="submission" date="2019-03" db="EMBL/GenBank/DDBJ databases">
        <title>First draft genome of Liparis tanakae, snailfish: a comprehensive survey of snailfish specific genes.</title>
        <authorList>
            <person name="Kim W."/>
            <person name="Song I."/>
            <person name="Jeong J.-H."/>
            <person name="Kim D."/>
            <person name="Kim S."/>
            <person name="Ryu S."/>
            <person name="Song J.Y."/>
            <person name="Lee S.K."/>
        </authorList>
    </citation>
    <scope>NUCLEOTIDE SEQUENCE [LARGE SCALE GENOMIC DNA]</scope>
    <source>
        <tissue evidence="1">Muscle</tissue>
    </source>
</reference>
<evidence type="ECO:0000313" key="1">
    <source>
        <dbReference type="EMBL" id="TNN49896.1"/>
    </source>
</evidence>
<comment type="caution">
    <text evidence="1">The sequence shown here is derived from an EMBL/GenBank/DDBJ whole genome shotgun (WGS) entry which is preliminary data.</text>
</comment>
<dbReference type="AlphaFoldDB" id="A0A4Z2G8L6"/>
<evidence type="ECO:0000313" key="2">
    <source>
        <dbReference type="Proteomes" id="UP000314294"/>
    </source>
</evidence>